<protein>
    <submittedName>
        <fullName evidence="1">Uncharacterized protein</fullName>
    </submittedName>
</protein>
<dbReference type="EMBL" id="SRLO01000125">
    <property type="protein sequence ID" value="TNN73446.1"/>
    <property type="molecule type" value="Genomic_DNA"/>
</dbReference>
<proteinExistence type="predicted"/>
<dbReference type="Proteomes" id="UP000314294">
    <property type="component" value="Unassembled WGS sequence"/>
</dbReference>
<comment type="caution">
    <text evidence="1">The sequence shown here is derived from an EMBL/GenBank/DDBJ whole genome shotgun (WGS) entry which is preliminary data.</text>
</comment>
<name>A0A4Z2I5Y1_9TELE</name>
<evidence type="ECO:0000313" key="1">
    <source>
        <dbReference type="EMBL" id="TNN73446.1"/>
    </source>
</evidence>
<reference evidence="1 2" key="1">
    <citation type="submission" date="2019-03" db="EMBL/GenBank/DDBJ databases">
        <title>First draft genome of Liparis tanakae, snailfish: a comprehensive survey of snailfish specific genes.</title>
        <authorList>
            <person name="Kim W."/>
            <person name="Song I."/>
            <person name="Jeong J.-H."/>
            <person name="Kim D."/>
            <person name="Kim S."/>
            <person name="Ryu S."/>
            <person name="Song J.Y."/>
            <person name="Lee S.K."/>
        </authorList>
    </citation>
    <scope>NUCLEOTIDE SEQUENCE [LARGE SCALE GENOMIC DNA]</scope>
    <source>
        <tissue evidence="1">Muscle</tissue>
    </source>
</reference>
<organism evidence="1 2">
    <name type="scientific">Liparis tanakae</name>
    <name type="common">Tanaka's snailfish</name>
    <dbReference type="NCBI Taxonomy" id="230148"/>
    <lineage>
        <taxon>Eukaryota</taxon>
        <taxon>Metazoa</taxon>
        <taxon>Chordata</taxon>
        <taxon>Craniata</taxon>
        <taxon>Vertebrata</taxon>
        <taxon>Euteleostomi</taxon>
        <taxon>Actinopterygii</taxon>
        <taxon>Neopterygii</taxon>
        <taxon>Teleostei</taxon>
        <taxon>Neoteleostei</taxon>
        <taxon>Acanthomorphata</taxon>
        <taxon>Eupercaria</taxon>
        <taxon>Perciformes</taxon>
        <taxon>Cottioidei</taxon>
        <taxon>Cottales</taxon>
        <taxon>Liparidae</taxon>
        <taxon>Liparis</taxon>
    </lineage>
</organism>
<evidence type="ECO:0000313" key="2">
    <source>
        <dbReference type="Proteomes" id="UP000314294"/>
    </source>
</evidence>
<sequence>MHTQECLCAGKYVSVIPGRHWSKLFWKTLSDGTGCDRLSRPALCTPHRLQPLEKKTPLHHGSWQPSVFQTLSVYQEGLLAFQPAGSLWTGGDSRKQRSPGEPEIFPSHRINFASHNDHLDISARQREKAYI</sequence>
<gene>
    <name evidence="1" type="ORF">EYF80_016400</name>
</gene>
<keyword evidence="2" id="KW-1185">Reference proteome</keyword>
<dbReference type="AlphaFoldDB" id="A0A4Z2I5Y1"/>
<accession>A0A4Z2I5Y1</accession>